<proteinExistence type="predicted"/>
<dbReference type="GeneID" id="100899560"/>
<feature type="compositionally biased region" description="Basic and acidic residues" evidence="1">
    <location>
        <begin position="572"/>
        <end position="583"/>
    </location>
</feature>
<keyword evidence="2" id="KW-1133">Transmembrane helix</keyword>
<feature type="region of interest" description="Disordered" evidence="1">
    <location>
        <begin position="199"/>
        <end position="463"/>
    </location>
</feature>
<evidence type="ECO:0000256" key="2">
    <source>
        <dbReference type="SAM" id="Phobius"/>
    </source>
</evidence>
<protein>
    <submittedName>
        <fullName evidence="4">Basic salivary proline-rich protein 1</fullName>
    </submittedName>
</protein>
<feature type="compositionally biased region" description="Polar residues" evidence="1">
    <location>
        <begin position="199"/>
        <end position="215"/>
    </location>
</feature>
<feature type="compositionally biased region" description="Low complexity" evidence="1">
    <location>
        <begin position="220"/>
        <end position="303"/>
    </location>
</feature>
<keyword evidence="2" id="KW-0472">Membrane</keyword>
<feature type="region of interest" description="Disordered" evidence="1">
    <location>
        <begin position="554"/>
        <end position="583"/>
    </location>
</feature>
<gene>
    <name evidence="4" type="primary">LOC100899560</name>
</gene>
<feature type="compositionally biased region" description="Low complexity" evidence="1">
    <location>
        <begin position="364"/>
        <end position="378"/>
    </location>
</feature>
<dbReference type="KEGG" id="goe:100899560"/>
<evidence type="ECO:0000256" key="1">
    <source>
        <dbReference type="SAM" id="MobiDB-lite"/>
    </source>
</evidence>
<name>A0AAJ7SF69_9ACAR</name>
<organism evidence="3 4">
    <name type="scientific">Galendromus occidentalis</name>
    <name type="common">western predatory mite</name>
    <dbReference type="NCBI Taxonomy" id="34638"/>
    <lineage>
        <taxon>Eukaryota</taxon>
        <taxon>Metazoa</taxon>
        <taxon>Ecdysozoa</taxon>
        <taxon>Arthropoda</taxon>
        <taxon>Chelicerata</taxon>
        <taxon>Arachnida</taxon>
        <taxon>Acari</taxon>
        <taxon>Parasitiformes</taxon>
        <taxon>Mesostigmata</taxon>
        <taxon>Gamasina</taxon>
        <taxon>Phytoseioidea</taxon>
        <taxon>Phytoseiidae</taxon>
        <taxon>Typhlodrominae</taxon>
        <taxon>Galendromus</taxon>
    </lineage>
</organism>
<feature type="transmembrane region" description="Helical" evidence="2">
    <location>
        <begin position="90"/>
        <end position="111"/>
    </location>
</feature>
<dbReference type="AlphaFoldDB" id="A0AAJ7SF69"/>
<evidence type="ECO:0000313" key="3">
    <source>
        <dbReference type="Proteomes" id="UP000694867"/>
    </source>
</evidence>
<dbReference type="RefSeq" id="XP_028967490.1">
    <property type="nucleotide sequence ID" value="XM_029111657.1"/>
</dbReference>
<dbReference type="Proteomes" id="UP000694867">
    <property type="component" value="Unplaced"/>
</dbReference>
<feature type="compositionally biased region" description="Low complexity" evidence="1">
    <location>
        <begin position="394"/>
        <end position="415"/>
    </location>
</feature>
<feature type="region of interest" description="Disordered" evidence="1">
    <location>
        <begin position="476"/>
        <end position="501"/>
    </location>
</feature>
<reference evidence="4" key="1">
    <citation type="submission" date="2025-08" db="UniProtKB">
        <authorList>
            <consortium name="RefSeq"/>
        </authorList>
    </citation>
    <scope>IDENTIFICATION</scope>
</reference>
<accession>A0AAJ7SF69</accession>
<evidence type="ECO:0000313" key="4">
    <source>
        <dbReference type="RefSeq" id="XP_028967490.1"/>
    </source>
</evidence>
<keyword evidence="2" id="KW-0812">Transmembrane</keyword>
<sequence>MIKNTLIAVIAVQGDSEPCGANQDERTFLNTMIFIRAVLEIVGELARREAASGEVRTFSPSLPKIVAAVYILGVLDRPLIIFYRDMRVVLVLLVCAFGVWGAPTTLAPTTVPTTDISPKKSSDLTSATTESNVTARATSVDKKIYPYSNQGFGLPYSGFQSPQGAFGDGYGLSPSFSPFPGNIYGQYPTGQNVFPQGLYSPQNQNPFYNQGSVQPAQVLGQPGQFPGTQGFQQNPLRPGQQGQLPQGLFTQGQFPQGPYLQGQYPPNQFPQQQIPQQNPFPQGRPAAPADNNNNSNGAATPQNPSDAGNDNTGADGTPAVAGGGEKEQQDGGPSGAQNSSDQTNRPNPSRDPEQLPGQGDGPAQLYPNQLQNPQGQGQIPRNPQGPFPQGAQSPQGGIFPQGGFPPGFQAGYPQGPQGGYALGPHGVFLPNSQNGFQGALPPGFERPPASQGPFPGNQSPENKTQILSSLRPLRPEESFPEMLPPTDPTRKTPSQPIRLRNPVRGASCDLHHKICIAILRLPEGQPQEKPDFHWTLLDPRLGDQIPEIKIEDKNSPNENTCNPMRARGPIRTKADAGYRILSE</sequence>
<feature type="compositionally biased region" description="Polar residues" evidence="1">
    <location>
        <begin position="304"/>
        <end position="314"/>
    </location>
</feature>
<feature type="compositionally biased region" description="Polar residues" evidence="1">
    <location>
        <begin position="335"/>
        <end position="347"/>
    </location>
</feature>
<keyword evidence="3" id="KW-1185">Reference proteome</keyword>